<gene>
    <name evidence="3" type="ORF">C7B64_16925</name>
</gene>
<proteinExistence type="inferred from homology"/>
<comment type="similarity">
    <text evidence="1 2">Belongs to the phD/YefM antitoxin family.</text>
</comment>
<evidence type="ECO:0000256" key="1">
    <source>
        <dbReference type="ARBA" id="ARBA00009981"/>
    </source>
</evidence>
<dbReference type="NCBIfam" id="TIGR01552">
    <property type="entry name" value="phd_fam"/>
    <property type="match status" value="1"/>
</dbReference>
<comment type="caution">
    <text evidence="3">The sequence shown here is derived from an EMBL/GenBank/DDBJ whole genome shotgun (WGS) entry which is preliminary data.</text>
</comment>
<dbReference type="AlphaFoldDB" id="A0A2T1C0B0"/>
<sequence length="97" mass="10923">MDKVDSNQAQGRFTELLNRVVENGETITIEREGEAVAAMVSYDDLKRLEALENTRDVANMHQSVAEHNGEFVALETVIEGYNRLHGTEFTIENIVND</sequence>
<dbReference type="SUPFAM" id="SSF143120">
    <property type="entry name" value="YefM-like"/>
    <property type="match status" value="1"/>
</dbReference>
<dbReference type="Gene3D" id="3.40.1620.10">
    <property type="entry name" value="YefM-like domain"/>
    <property type="match status" value="1"/>
</dbReference>
<dbReference type="Pfam" id="PF02604">
    <property type="entry name" value="PhdYeFM_antitox"/>
    <property type="match status" value="1"/>
</dbReference>
<dbReference type="Proteomes" id="UP000238762">
    <property type="component" value="Unassembled WGS sequence"/>
</dbReference>
<evidence type="ECO:0000313" key="4">
    <source>
        <dbReference type="Proteomes" id="UP000238762"/>
    </source>
</evidence>
<reference evidence="3 4" key="2">
    <citation type="submission" date="2018-03" db="EMBL/GenBank/DDBJ databases">
        <title>The ancient ancestry and fast evolution of plastids.</title>
        <authorList>
            <person name="Moore K.R."/>
            <person name="Magnabosco C."/>
            <person name="Momper L."/>
            <person name="Gold D.A."/>
            <person name="Bosak T."/>
            <person name="Fournier G.P."/>
        </authorList>
    </citation>
    <scope>NUCLEOTIDE SEQUENCE [LARGE SCALE GENOMIC DNA]</scope>
    <source>
        <strain evidence="3 4">CCAP 1448/3</strain>
    </source>
</reference>
<dbReference type="InterPro" id="IPR036165">
    <property type="entry name" value="YefM-like_sf"/>
</dbReference>
<dbReference type="EMBL" id="PVWJ01000092">
    <property type="protein sequence ID" value="PSB01715.1"/>
    <property type="molecule type" value="Genomic_DNA"/>
</dbReference>
<dbReference type="RefSeq" id="WP_106289830.1">
    <property type="nucleotide sequence ID" value="NZ_CAWNTC010000120.1"/>
</dbReference>
<protein>
    <recommendedName>
        <fullName evidence="2">Antitoxin</fullName>
    </recommendedName>
</protein>
<evidence type="ECO:0000256" key="2">
    <source>
        <dbReference type="RuleBase" id="RU362080"/>
    </source>
</evidence>
<accession>A0A2T1C0B0</accession>
<dbReference type="OrthoDB" id="488160at2"/>
<keyword evidence="4" id="KW-1185">Reference proteome</keyword>
<organism evidence="3 4">
    <name type="scientific">Merismopedia glauca CCAP 1448/3</name>
    <dbReference type="NCBI Taxonomy" id="1296344"/>
    <lineage>
        <taxon>Bacteria</taxon>
        <taxon>Bacillati</taxon>
        <taxon>Cyanobacteriota</taxon>
        <taxon>Cyanophyceae</taxon>
        <taxon>Synechococcales</taxon>
        <taxon>Merismopediaceae</taxon>
        <taxon>Merismopedia</taxon>
    </lineage>
</organism>
<reference evidence="3 4" key="1">
    <citation type="submission" date="2018-02" db="EMBL/GenBank/DDBJ databases">
        <authorList>
            <person name="Cohen D.B."/>
            <person name="Kent A.D."/>
        </authorList>
    </citation>
    <scope>NUCLEOTIDE SEQUENCE [LARGE SCALE GENOMIC DNA]</scope>
    <source>
        <strain evidence="3 4">CCAP 1448/3</strain>
    </source>
</reference>
<name>A0A2T1C0B0_9CYAN</name>
<comment type="function">
    <text evidence="2">Antitoxin component of a type II toxin-antitoxin (TA) system.</text>
</comment>
<dbReference type="InterPro" id="IPR006442">
    <property type="entry name" value="Antitoxin_Phd/YefM"/>
</dbReference>
<evidence type="ECO:0000313" key="3">
    <source>
        <dbReference type="EMBL" id="PSB01715.1"/>
    </source>
</evidence>